<evidence type="ECO:0000313" key="2">
    <source>
        <dbReference type="EMBL" id="GAA2091658.1"/>
    </source>
</evidence>
<feature type="region of interest" description="Disordered" evidence="1">
    <location>
        <begin position="48"/>
        <end position="67"/>
    </location>
</feature>
<organism evidence="2 3">
    <name type="scientific">Streptomyces albiaxialis</name>
    <dbReference type="NCBI Taxonomy" id="329523"/>
    <lineage>
        <taxon>Bacteria</taxon>
        <taxon>Bacillati</taxon>
        <taxon>Actinomycetota</taxon>
        <taxon>Actinomycetes</taxon>
        <taxon>Kitasatosporales</taxon>
        <taxon>Streptomycetaceae</taxon>
        <taxon>Streptomyces</taxon>
    </lineage>
</organism>
<dbReference type="Gene3D" id="3.60.10.10">
    <property type="entry name" value="Endonuclease/exonuclease/phosphatase"/>
    <property type="match status" value="1"/>
</dbReference>
<keyword evidence="3" id="KW-1185">Reference proteome</keyword>
<dbReference type="Proteomes" id="UP001500016">
    <property type="component" value="Unassembled WGS sequence"/>
</dbReference>
<gene>
    <name evidence="2" type="ORF">GCM10009801_57710</name>
</gene>
<dbReference type="RefSeq" id="WP_344532287.1">
    <property type="nucleotide sequence ID" value="NZ_BAAAPE010000014.1"/>
</dbReference>
<comment type="caution">
    <text evidence="2">The sequence shown here is derived from an EMBL/GenBank/DDBJ whole genome shotgun (WGS) entry which is preliminary data.</text>
</comment>
<sequence length="201" mass="21862">MSGCPLPLHVVSSTFCGHDEAVRASEVRWLTTLNQPARNALIGGTFRSFPDHPPGRGEPTPLPDLATADPVFRTQRTRYERGQQVADTMPDRILRDSGLVDVAREAADRHRQHAALAPTTGYAPTTCGGPQRTDRIYVTPGLRDAVRSVEVVDTVHEDDDAAATRTVSPHALLLVRLDRAQMEHALTPGHRAVPTATRSPS</sequence>
<dbReference type="SUPFAM" id="SSF56219">
    <property type="entry name" value="DNase I-like"/>
    <property type="match status" value="1"/>
</dbReference>
<accession>A0ABP5I190</accession>
<protein>
    <submittedName>
        <fullName evidence="2">Uncharacterized protein</fullName>
    </submittedName>
</protein>
<evidence type="ECO:0000313" key="3">
    <source>
        <dbReference type="Proteomes" id="UP001500016"/>
    </source>
</evidence>
<dbReference type="InterPro" id="IPR036691">
    <property type="entry name" value="Endo/exonu/phosph_ase_sf"/>
</dbReference>
<evidence type="ECO:0000256" key="1">
    <source>
        <dbReference type="SAM" id="MobiDB-lite"/>
    </source>
</evidence>
<reference evidence="3" key="1">
    <citation type="journal article" date="2019" name="Int. J. Syst. Evol. Microbiol.">
        <title>The Global Catalogue of Microorganisms (GCM) 10K type strain sequencing project: providing services to taxonomists for standard genome sequencing and annotation.</title>
        <authorList>
            <consortium name="The Broad Institute Genomics Platform"/>
            <consortium name="The Broad Institute Genome Sequencing Center for Infectious Disease"/>
            <person name="Wu L."/>
            <person name="Ma J."/>
        </authorList>
    </citation>
    <scope>NUCLEOTIDE SEQUENCE [LARGE SCALE GENOMIC DNA]</scope>
    <source>
        <strain evidence="3">JCM 15478</strain>
    </source>
</reference>
<proteinExistence type="predicted"/>
<name>A0ABP5I190_9ACTN</name>
<dbReference type="EMBL" id="BAAAPE010000014">
    <property type="protein sequence ID" value="GAA2091658.1"/>
    <property type="molecule type" value="Genomic_DNA"/>
</dbReference>